<proteinExistence type="predicted"/>
<dbReference type="AlphaFoldDB" id="A0A4D4JC12"/>
<dbReference type="OrthoDB" id="3690349at2"/>
<evidence type="ECO:0000313" key="2">
    <source>
        <dbReference type="Proteomes" id="UP000298860"/>
    </source>
</evidence>
<evidence type="ECO:0000313" key="1">
    <source>
        <dbReference type="EMBL" id="GDY32882.1"/>
    </source>
</evidence>
<dbReference type="RefSeq" id="WP_137815873.1">
    <property type="nucleotide sequence ID" value="NZ_BJFL01000030.1"/>
</dbReference>
<keyword evidence="2" id="KW-1185">Reference proteome</keyword>
<sequence>MTSSSEDSGAVEALLRTLIARGFRFLHPRDASGELLAVVGVRAHHNVVDVVWLHGEDAAHAVRMPADEANVLDPHTVLWRTRGAAHGVLDDLVSLDDHVPGVTAHQVGAATGCWVPVRPGRSRWLAATA</sequence>
<dbReference type="Proteomes" id="UP000298860">
    <property type="component" value="Unassembled WGS sequence"/>
</dbReference>
<protein>
    <submittedName>
        <fullName evidence="1">Uncharacterized protein</fullName>
    </submittedName>
</protein>
<reference evidence="2" key="1">
    <citation type="submission" date="2019-04" db="EMBL/GenBank/DDBJ databases">
        <title>Draft genome sequence of Pseudonocardiaceae bacterium SL3-2-4.</title>
        <authorList>
            <person name="Ningsih F."/>
            <person name="Yokota A."/>
            <person name="Sakai Y."/>
            <person name="Nanatani K."/>
            <person name="Yabe S."/>
            <person name="Oetari A."/>
            <person name="Sjamsuridzal W."/>
        </authorList>
    </citation>
    <scope>NUCLEOTIDE SEQUENCE [LARGE SCALE GENOMIC DNA]</scope>
    <source>
        <strain evidence="2">SL3-2-4</strain>
    </source>
</reference>
<accession>A0A4D4JC12</accession>
<organism evidence="1 2">
    <name type="scientific">Gandjariella thermophila</name>
    <dbReference type="NCBI Taxonomy" id="1931992"/>
    <lineage>
        <taxon>Bacteria</taxon>
        <taxon>Bacillati</taxon>
        <taxon>Actinomycetota</taxon>
        <taxon>Actinomycetes</taxon>
        <taxon>Pseudonocardiales</taxon>
        <taxon>Pseudonocardiaceae</taxon>
        <taxon>Gandjariella</taxon>
    </lineage>
</organism>
<name>A0A4D4JC12_9PSEU</name>
<dbReference type="EMBL" id="BJFL01000030">
    <property type="protein sequence ID" value="GDY32882.1"/>
    <property type="molecule type" value="Genomic_DNA"/>
</dbReference>
<comment type="caution">
    <text evidence="1">The sequence shown here is derived from an EMBL/GenBank/DDBJ whole genome shotgun (WGS) entry which is preliminary data.</text>
</comment>
<gene>
    <name evidence="1" type="ORF">GTS_45150</name>
</gene>